<keyword evidence="4" id="KW-1185">Reference proteome</keyword>
<accession>A0ABV2UDD0</accession>
<reference evidence="3 4" key="1">
    <citation type="submission" date="2024-06" db="EMBL/GenBank/DDBJ databases">
        <title>The Natural Products Discovery Center: Release of the First 8490 Sequenced Strains for Exploring Actinobacteria Biosynthetic Diversity.</title>
        <authorList>
            <person name="Kalkreuter E."/>
            <person name="Kautsar S.A."/>
            <person name="Yang D."/>
            <person name="Bader C.D."/>
            <person name="Teijaro C.N."/>
            <person name="Fluegel L."/>
            <person name="Davis C.M."/>
            <person name="Simpson J.R."/>
            <person name="Lauterbach L."/>
            <person name="Steele A.D."/>
            <person name="Gui C."/>
            <person name="Meng S."/>
            <person name="Li G."/>
            <person name="Viehrig K."/>
            <person name="Ye F."/>
            <person name="Su P."/>
            <person name="Kiefer A.F."/>
            <person name="Nichols A."/>
            <person name="Cepeda A.J."/>
            <person name="Yan W."/>
            <person name="Fan B."/>
            <person name="Jiang Y."/>
            <person name="Adhikari A."/>
            <person name="Zheng C.-J."/>
            <person name="Schuster L."/>
            <person name="Cowan T.M."/>
            <person name="Smanski M.J."/>
            <person name="Chevrette M.G."/>
            <person name="De Carvalho L.P.S."/>
            <person name="Shen B."/>
        </authorList>
    </citation>
    <scope>NUCLEOTIDE SEQUENCE [LARGE SCALE GENOMIC DNA]</scope>
    <source>
        <strain evidence="3 4">NPDC005137</strain>
    </source>
</reference>
<evidence type="ECO:0000313" key="4">
    <source>
        <dbReference type="Proteomes" id="UP001550044"/>
    </source>
</evidence>
<evidence type="ECO:0000313" key="3">
    <source>
        <dbReference type="EMBL" id="MET8435847.1"/>
    </source>
</evidence>
<dbReference type="EMBL" id="JBEXIP010000021">
    <property type="protein sequence ID" value="MET8435847.1"/>
    <property type="molecule type" value="Genomic_DNA"/>
</dbReference>
<sequence length="261" mass="26391">MRPTVIRRAAVAACTASLALAATACGSSDSGNGDAEGKGEESAAAKPAVAKVLTAAELDKAALVQGDVKGHKVSKAGKDDAVAASAVTVDDKACDTFADALLGAQVGKPVAANQRKVVSEPKKDQKEKQDSADAEEAFIAAFDITTTMASLSSYDGKGAQDTIDGLRTAATACSGGFGLTVAGDKQKVVKIEEEKISGGEEAAAWTVTVEQDGEKAPFKLVVVRQGATIASFTSLNLAASGTGKDYELPTAVVDAQLAKLA</sequence>
<organism evidence="3 4">
    <name type="scientific">Streptomyces sp. 900116325</name>
    <dbReference type="NCBI Taxonomy" id="3154295"/>
    <lineage>
        <taxon>Bacteria</taxon>
        <taxon>Bacillati</taxon>
        <taxon>Actinomycetota</taxon>
        <taxon>Actinomycetes</taxon>
        <taxon>Kitasatosporales</taxon>
        <taxon>Streptomycetaceae</taxon>
        <taxon>Streptomyces</taxon>
    </lineage>
</organism>
<evidence type="ECO:0000256" key="1">
    <source>
        <dbReference type="SAM" id="MobiDB-lite"/>
    </source>
</evidence>
<evidence type="ECO:0000256" key="2">
    <source>
        <dbReference type="SAM" id="SignalP"/>
    </source>
</evidence>
<dbReference type="RefSeq" id="WP_356498932.1">
    <property type="nucleotide sequence ID" value="NZ_JBEXEF010000064.1"/>
</dbReference>
<feature type="chain" id="PRO_5045886400" description="Lipoprotein" evidence="2">
    <location>
        <begin position="25"/>
        <end position="261"/>
    </location>
</feature>
<feature type="signal peptide" evidence="2">
    <location>
        <begin position="1"/>
        <end position="24"/>
    </location>
</feature>
<keyword evidence="2" id="KW-0732">Signal</keyword>
<dbReference type="PROSITE" id="PS51257">
    <property type="entry name" value="PROKAR_LIPOPROTEIN"/>
    <property type="match status" value="1"/>
</dbReference>
<dbReference type="Proteomes" id="UP001550044">
    <property type="component" value="Unassembled WGS sequence"/>
</dbReference>
<gene>
    <name evidence="3" type="ORF">ABZV61_24275</name>
</gene>
<proteinExistence type="predicted"/>
<protein>
    <recommendedName>
        <fullName evidence="5">Lipoprotein</fullName>
    </recommendedName>
</protein>
<name>A0ABV2UDD0_9ACTN</name>
<comment type="caution">
    <text evidence="3">The sequence shown here is derived from an EMBL/GenBank/DDBJ whole genome shotgun (WGS) entry which is preliminary data.</text>
</comment>
<evidence type="ECO:0008006" key="5">
    <source>
        <dbReference type="Google" id="ProtNLM"/>
    </source>
</evidence>
<feature type="region of interest" description="Disordered" evidence="1">
    <location>
        <begin position="25"/>
        <end position="46"/>
    </location>
</feature>